<dbReference type="AlphaFoldDB" id="A0A835XGC4"/>
<name>A0A835XGC4_9CHLO</name>
<reference evidence="2" key="1">
    <citation type="journal article" date="2020" name="bioRxiv">
        <title>Comparative genomics of Chlamydomonas.</title>
        <authorList>
            <person name="Craig R.J."/>
            <person name="Hasan A.R."/>
            <person name="Ness R.W."/>
            <person name="Keightley P.D."/>
        </authorList>
    </citation>
    <scope>NUCLEOTIDE SEQUENCE</scope>
    <source>
        <strain evidence="2">CCAP 11/70</strain>
    </source>
</reference>
<evidence type="ECO:0000256" key="1">
    <source>
        <dbReference type="SAM" id="MobiDB-lite"/>
    </source>
</evidence>
<evidence type="ECO:0000313" key="2">
    <source>
        <dbReference type="EMBL" id="KAG2482542.1"/>
    </source>
</evidence>
<evidence type="ECO:0000313" key="3">
    <source>
        <dbReference type="Proteomes" id="UP000612055"/>
    </source>
</evidence>
<dbReference type="Proteomes" id="UP000612055">
    <property type="component" value="Unassembled WGS sequence"/>
</dbReference>
<feature type="compositionally biased region" description="Low complexity" evidence="1">
    <location>
        <begin position="171"/>
        <end position="187"/>
    </location>
</feature>
<comment type="caution">
    <text evidence="2">The sequence shown here is derived from an EMBL/GenBank/DDBJ whole genome shotgun (WGS) entry which is preliminary data.</text>
</comment>
<dbReference type="OrthoDB" id="540180at2759"/>
<organism evidence="2 3">
    <name type="scientific">Edaphochlamys debaryana</name>
    <dbReference type="NCBI Taxonomy" id="47281"/>
    <lineage>
        <taxon>Eukaryota</taxon>
        <taxon>Viridiplantae</taxon>
        <taxon>Chlorophyta</taxon>
        <taxon>core chlorophytes</taxon>
        <taxon>Chlorophyceae</taxon>
        <taxon>CS clade</taxon>
        <taxon>Chlamydomonadales</taxon>
        <taxon>Chlamydomonadales incertae sedis</taxon>
        <taxon>Edaphochlamys</taxon>
    </lineage>
</organism>
<proteinExistence type="predicted"/>
<sequence>MPTSRGRKSLEAPIGSIEEALLSLKLRGSDEQARRLDSVLKVLRDVLSGPNIYQACGDQDDEALWWEVFADVYANEVHAQTSAAGGKEPSCSCKRQILADILVWAEVTQDHYDSGTARFVTEPHAGDESFQRIGATFRKVKATRLGLGLRSNPEAGCGSPSLGGARCGARQSDSTSSQSDCSSETRT</sequence>
<feature type="region of interest" description="Disordered" evidence="1">
    <location>
        <begin position="150"/>
        <end position="187"/>
    </location>
</feature>
<gene>
    <name evidence="2" type="ORF">HYH03_018533</name>
</gene>
<keyword evidence="3" id="KW-1185">Reference proteome</keyword>
<accession>A0A835XGC4</accession>
<protein>
    <submittedName>
        <fullName evidence="2">Uncharacterized protein</fullName>
    </submittedName>
</protein>
<dbReference type="EMBL" id="JAEHOE010000215">
    <property type="protein sequence ID" value="KAG2482542.1"/>
    <property type="molecule type" value="Genomic_DNA"/>
</dbReference>